<feature type="compositionally biased region" description="Basic and acidic residues" evidence="1">
    <location>
        <begin position="358"/>
        <end position="367"/>
    </location>
</feature>
<proteinExistence type="predicted"/>
<evidence type="ECO:0000256" key="1">
    <source>
        <dbReference type="SAM" id="MobiDB-lite"/>
    </source>
</evidence>
<organism evidence="2 3">
    <name type="scientific">Verruconis gallopava</name>
    <dbReference type="NCBI Taxonomy" id="253628"/>
    <lineage>
        <taxon>Eukaryota</taxon>
        <taxon>Fungi</taxon>
        <taxon>Dikarya</taxon>
        <taxon>Ascomycota</taxon>
        <taxon>Pezizomycotina</taxon>
        <taxon>Dothideomycetes</taxon>
        <taxon>Pleosporomycetidae</taxon>
        <taxon>Venturiales</taxon>
        <taxon>Sympoventuriaceae</taxon>
        <taxon>Verruconis</taxon>
    </lineage>
</organism>
<gene>
    <name evidence="2" type="ORF">PV09_00013</name>
</gene>
<dbReference type="EMBL" id="KN847529">
    <property type="protein sequence ID" value="KIW09064.1"/>
    <property type="molecule type" value="Genomic_DNA"/>
</dbReference>
<feature type="compositionally biased region" description="Polar residues" evidence="1">
    <location>
        <begin position="331"/>
        <end position="340"/>
    </location>
</feature>
<name>A0A0D2BCH7_9PEZI</name>
<evidence type="ECO:0000313" key="2">
    <source>
        <dbReference type="EMBL" id="KIW09064.1"/>
    </source>
</evidence>
<dbReference type="HOGENOM" id="CLU_754791_0_0_1"/>
<dbReference type="OrthoDB" id="5342588at2759"/>
<dbReference type="GeneID" id="27307986"/>
<feature type="region of interest" description="Disordered" evidence="1">
    <location>
        <begin position="331"/>
        <end position="367"/>
    </location>
</feature>
<keyword evidence="3" id="KW-1185">Reference proteome</keyword>
<dbReference type="InParanoid" id="A0A0D2BCH7"/>
<dbReference type="STRING" id="253628.A0A0D2BCH7"/>
<protein>
    <submittedName>
        <fullName evidence="2">Uncharacterized protein</fullName>
    </submittedName>
</protein>
<dbReference type="RefSeq" id="XP_016218933.1">
    <property type="nucleotide sequence ID" value="XM_016352676.1"/>
</dbReference>
<reference evidence="2 3" key="1">
    <citation type="submission" date="2015-01" db="EMBL/GenBank/DDBJ databases">
        <title>The Genome Sequence of Ochroconis gallopava CBS43764.</title>
        <authorList>
            <consortium name="The Broad Institute Genomics Platform"/>
            <person name="Cuomo C."/>
            <person name="de Hoog S."/>
            <person name="Gorbushina A."/>
            <person name="Stielow B."/>
            <person name="Teixiera M."/>
            <person name="Abouelleil A."/>
            <person name="Chapman S.B."/>
            <person name="Priest M."/>
            <person name="Young S.K."/>
            <person name="Wortman J."/>
            <person name="Nusbaum C."/>
            <person name="Birren B."/>
        </authorList>
    </citation>
    <scope>NUCLEOTIDE SEQUENCE [LARGE SCALE GENOMIC DNA]</scope>
    <source>
        <strain evidence="2 3">CBS 43764</strain>
    </source>
</reference>
<dbReference type="AlphaFoldDB" id="A0A0D2BCH7"/>
<sequence length="367" mass="40372">MPVYYSETQRLSWTQRIALVRYNFHAALRTNDFTFFRTLQAKYFLEGTDHVAILTSLLGGEVDTVLHTLDDLNISLAYAHEDAFKNVYDYILSSAAEEERSRRSKIRLNIGQQKATADTGIDKTAAAAIALIENQDSVLQEALANVWLFGTTIVTDAMQTVVLQMDNLEAMMDDLVLLENAWHVVQTSIEATVSALRGVFNLMASAENEPNFARDRDSYCRTLSGVGQRSRATSVGSTASNLFKRLSTVLSSNPYPSSTCVYKNAKDQTAAPKRAGRVAETSVPAITLSDEGDVHLETRTDHSTSFETPLSSFDIEFQSLHETSSCSNSLVETATESSMSPLDFDPLDDNAGLSITEPKNHTKDSGP</sequence>
<dbReference type="VEuPathDB" id="FungiDB:PV09_00013"/>
<accession>A0A0D2BCH7</accession>
<evidence type="ECO:0000313" key="3">
    <source>
        <dbReference type="Proteomes" id="UP000053259"/>
    </source>
</evidence>
<dbReference type="Proteomes" id="UP000053259">
    <property type="component" value="Unassembled WGS sequence"/>
</dbReference>